<name>A0A7H0LD30_9SPHN</name>
<gene>
    <name evidence="3" type="ORF">H3Z74_12140</name>
</gene>
<dbReference type="Gene3D" id="2.30.110.10">
    <property type="entry name" value="Electron Transport, Fmn-binding Protein, Chain A"/>
    <property type="match status" value="1"/>
</dbReference>
<proteinExistence type="predicted"/>
<dbReference type="Proteomes" id="UP000516148">
    <property type="component" value="Chromosome"/>
</dbReference>
<feature type="region of interest" description="Disordered" evidence="1">
    <location>
        <begin position="1"/>
        <end position="28"/>
    </location>
</feature>
<evidence type="ECO:0000256" key="1">
    <source>
        <dbReference type="SAM" id="MobiDB-lite"/>
    </source>
</evidence>
<accession>A0A7H0LD30</accession>
<dbReference type="InterPro" id="IPR052917">
    <property type="entry name" value="Stress-Dev_Protein"/>
</dbReference>
<evidence type="ECO:0000313" key="4">
    <source>
        <dbReference type="Proteomes" id="UP000516148"/>
    </source>
</evidence>
<dbReference type="InterPro" id="IPR038725">
    <property type="entry name" value="YdaG_split_barrel_FMN-bd"/>
</dbReference>
<dbReference type="AlphaFoldDB" id="A0A7H0LD30"/>
<keyword evidence="4" id="KW-1185">Reference proteome</keyword>
<organism evidence="3 4">
    <name type="scientific">Sphingomonas alpina</name>
    <dbReference type="NCBI Taxonomy" id="653931"/>
    <lineage>
        <taxon>Bacteria</taxon>
        <taxon>Pseudomonadati</taxon>
        <taxon>Pseudomonadota</taxon>
        <taxon>Alphaproteobacteria</taxon>
        <taxon>Sphingomonadales</taxon>
        <taxon>Sphingomonadaceae</taxon>
        <taxon>Sphingomonas</taxon>
    </lineage>
</organism>
<dbReference type="InterPro" id="IPR012349">
    <property type="entry name" value="Split_barrel_FMN-bd"/>
</dbReference>
<dbReference type="PANTHER" id="PTHR34818">
    <property type="entry name" value="PROTEIN BLI-3"/>
    <property type="match status" value="1"/>
</dbReference>
<dbReference type="SUPFAM" id="SSF50475">
    <property type="entry name" value="FMN-binding split barrel"/>
    <property type="match status" value="1"/>
</dbReference>
<sequence>MTGRIASGNPFLPERYPPEPRRDTVSTNTEIKQTLWDKLSASPFLMIGLTDSGEHSEPLTAQLDKDQVDTLYFFVGKDNRLIKGGAAMAQFVSKGHDFFACLSGKVRQDNDFAMIEKLWSKPVESWFPGGKDDPNLALIRFDIDSAELWESDLSLAGKVKMLFGGKIDQSEEGHHAKVETTAA</sequence>
<reference evidence="3 4" key="1">
    <citation type="submission" date="2020-09" db="EMBL/GenBank/DDBJ databases">
        <title>Sphingomonas sp., a new species isolated from pork steak.</title>
        <authorList>
            <person name="Heidler von Heilborn D."/>
        </authorList>
    </citation>
    <scope>NUCLEOTIDE SEQUENCE [LARGE SCALE GENOMIC DNA]</scope>
    <source>
        <strain evidence="4">S8-3T</strain>
    </source>
</reference>
<dbReference type="EMBL" id="CP061038">
    <property type="protein sequence ID" value="QNQ07583.1"/>
    <property type="molecule type" value="Genomic_DNA"/>
</dbReference>
<evidence type="ECO:0000259" key="2">
    <source>
        <dbReference type="Pfam" id="PF16242"/>
    </source>
</evidence>
<protein>
    <submittedName>
        <fullName evidence="3">Pyridoxamine 5'-phosphate oxidase family protein</fullName>
    </submittedName>
</protein>
<dbReference type="KEGG" id="spap:H3Z74_12140"/>
<dbReference type="Pfam" id="PF16242">
    <property type="entry name" value="Pyrid_ox_like"/>
    <property type="match status" value="1"/>
</dbReference>
<dbReference type="PANTHER" id="PTHR34818:SF1">
    <property type="entry name" value="PROTEIN BLI-3"/>
    <property type="match status" value="1"/>
</dbReference>
<evidence type="ECO:0000313" key="3">
    <source>
        <dbReference type="EMBL" id="QNQ07583.1"/>
    </source>
</evidence>
<feature type="domain" description="General stress protein FMN-binding split barrel" evidence="2">
    <location>
        <begin position="32"/>
        <end position="156"/>
    </location>
</feature>